<keyword evidence="3 5" id="KW-1133">Transmembrane helix</keyword>
<evidence type="ECO:0000256" key="2">
    <source>
        <dbReference type="ARBA" id="ARBA00022692"/>
    </source>
</evidence>
<dbReference type="EMBL" id="CAGS01000078">
    <property type="protein sequence ID" value="CCF82936.1"/>
    <property type="molecule type" value="Genomic_DNA"/>
</dbReference>
<evidence type="ECO:0000256" key="4">
    <source>
        <dbReference type="ARBA" id="ARBA00023136"/>
    </source>
</evidence>
<accession>I4EE24</accession>
<keyword evidence="2 5" id="KW-0812">Transmembrane</keyword>
<name>I4EE24_9BACT</name>
<gene>
    <name evidence="7" type="ORF">NITHO_1690006</name>
</gene>
<proteinExistence type="predicted"/>
<comment type="subcellular location">
    <subcellularLocation>
        <location evidence="1">Membrane</location>
        <topology evidence="1">Multi-pass membrane protein</topology>
    </subcellularLocation>
</comment>
<feature type="domain" description="Yip1" evidence="6">
    <location>
        <begin position="27"/>
        <end position="212"/>
    </location>
</feature>
<dbReference type="Pfam" id="PF04893">
    <property type="entry name" value="Yip1"/>
    <property type="match status" value="1"/>
</dbReference>
<dbReference type="AlphaFoldDB" id="I4EE24"/>
<feature type="transmembrane region" description="Helical" evidence="5">
    <location>
        <begin position="132"/>
        <end position="154"/>
    </location>
</feature>
<feature type="transmembrane region" description="Helical" evidence="5">
    <location>
        <begin position="160"/>
        <end position="186"/>
    </location>
</feature>
<evidence type="ECO:0000313" key="8">
    <source>
        <dbReference type="Proteomes" id="UP000004221"/>
    </source>
</evidence>
<evidence type="ECO:0000256" key="1">
    <source>
        <dbReference type="ARBA" id="ARBA00004141"/>
    </source>
</evidence>
<sequence>MEGIVMETPRAGAPSPREFHLFDAIAGMITQPVSTLRQIALVRPWPQALVLYIGLAVLQGLTSLTFPRSDFDSGIVGSPAMDSGARAFLDTITTPSFLFGSALVITPLILIIETGILYLVGRLLGGQGPFSGLLSTFAFASVPLLIMAPLTAVLNLGGSALAIGLIRGLVGTVAGIWVLVLQVLAIRESLTLSTGRAIAVFLIPFALVLLLACVGGLLIASLAMRSLNG</sequence>
<feature type="transmembrane region" description="Helical" evidence="5">
    <location>
        <begin position="97"/>
        <end position="120"/>
    </location>
</feature>
<feature type="transmembrane region" description="Helical" evidence="5">
    <location>
        <begin position="198"/>
        <end position="224"/>
    </location>
</feature>
<dbReference type="GO" id="GO:0016020">
    <property type="term" value="C:membrane"/>
    <property type="evidence" value="ECO:0007669"/>
    <property type="project" value="UniProtKB-SubCell"/>
</dbReference>
<evidence type="ECO:0000256" key="5">
    <source>
        <dbReference type="SAM" id="Phobius"/>
    </source>
</evidence>
<evidence type="ECO:0000256" key="3">
    <source>
        <dbReference type="ARBA" id="ARBA00022989"/>
    </source>
</evidence>
<evidence type="ECO:0000313" key="7">
    <source>
        <dbReference type="EMBL" id="CCF82936.1"/>
    </source>
</evidence>
<keyword evidence="8" id="KW-1185">Reference proteome</keyword>
<protein>
    <recommendedName>
        <fullName evidence="6">Yip1 domain-containing protein</fullName>
    </recommendedName>
</protein>
<reference evidence="7 8" key="1">
    <citation type="journal article" date="2012" name="ISME J.">
        <title>Nitrification expanded: discovery, physiology and genomics of a nitrite-oxidizing bacterium from the phylum Chloroflexi.</title>
        <authorList>
            <person name="Sorokin D.Y."/>
            <person name="Lucker S."/>
            <person name="Vejmelkova D."/>
            <person name="Kostrikina N.A."/>
            <person name="Kleerebezem R."/>
            <person name="Rijpstra W.I."/>
            <person name="Damste J.S."/>
            <person name="Le Paslier D."/>
            <person name="Muyzer G."/>
            <person name="Wagner M."/>
            <person name="van Loosdrecht M.C."/>
            <person name="Daims H."/>
        </authorList>
    </citation>
    <scope>NUCLEOTIDE SEQUENCE [LARGE SCALE GENOMIC DNA]</scope>
    <source>
        <strain evidence="8">none</strain>
    </source>
</reference>
<comment type="caution">
    <text evidence="7">The sequence shown here is derived from an EMBL/GenBank/DDBJ whole genome shotgun (WGS) entry which is preliminary data.</text>
</comment>
<dbReference type="InterPro" id="IPR006977">
    <property type="entry name" value="Yip1_dom"/>
</dbReference>
<evidence type="ECO:0000259" key="6">
    <source>
        <dbReference type="Pfam" id="PF04893"/>
    </source>
</evidence>
<dbReference type="Proteomes" id="UP000004221">
    <property type="component" value="Unassembled WGS sequence"/>
</dbReference>
<keyword evidence="4 5" id="KW-0472">Membrane</keyword>
<organism evidence="7 8">
    <name type="scientific">Nitrolancea hollandica Lb</name>
    <dbReference type="NCBI Taxonomy" id="1129897"/>
    <lineage>
        <taxon>Bacteria</taxon>
        <taxon>Pseudomonadati</taxon>
        <taxon>Thermomicrobiota</taxon>
        <taxon>Thermomicrobia</taxon>
        <taxon>Sphaerobacterales</taxon>
        <taxon>Sphaerobacterineae</taxon>
        <taxon>Sphaerobacteraceae</taxon>
        <taxon>Nitrolancea</taxon>
    </lineage>
</organism>